<dbReference type="AlphaFoldDB" id="A0A2I0AV81"/>
<evidence type="ECO:0000256" key="4">
    <source>
        <dbReference type="SAM" id="Coils"/>
    </source>
</evidence>
<feature type="coiled-coil region" evidence="4">
    <location>
        <begin position="77"/>
        <end position="111"/>
    </location>
</feature>
<dbReference type="PANTHER" id="PTHR46035:SF1">
    <property type="entry name" value="TETRATRICOPEPTIDE REPEAT PROTEIN 4"/>
    <property type="match status" value="1"/>
</dbReference>
<keyword evidence="6" id="KW-0378">Hydrolase</keyword>
<dbReference type="CDD" id="cd21377">
    <property type="entry name" value="CTWD_Cns1-like"/>
    <property type="match status" value="1"/>
</dbReference>
<evidence type="ECO:0000313" key="7">
    <source>
        <dbReference type="Proteomes" id="UP000236161"/>
    </source>
</evidence>
<feature type="domain" description="Cns1/TTC4 wheel" evidence="5">
    <location>
        <begin position="200"/>
        <end position="270"/>
    </location>
</feature>
<keyword evidence="1" id="KW-0677">Repeat</keyword>
<dbReference type="GO" id="GO:0051879">
    <property type="term" value="F:Hsp90 protein binding"/>
    <property type="evidence" value="ECO:0007669"/>
    <property type="project" value="InterPro"/>
</dbReference>
<keyword evidence="2" id="KW-0802">TPR repeat</keyword>
<organism evidence="6 7">
    <name type="scientific">Apostasia shenzhenica</name>
    <dbReference type="NCBI Taxonomy" id="1088818"/>
    <lineage>
        <taxon>Eukaryota</taxon>
        <taxon>Viridiplantae</taxon>
        <taxon>Streptophyta</taxon>
        <taxon>Embryophyta</taxon>
        <taxon>Tracheophyta</taxon>
        <taxon>Spermatophyta</taxon>
        <taxon>Magnoliopsida</taxon>
        <taxon>Liliopsida</taxon>
        <taxon>Asparagales</taxon>
        <taxon>Orchidaceae</taxon>
        <taxon>Apostasioideae</taxon>
        <taxon>Apostasia</taxon>
    </lineage>
</organism>
<dbReference type="OrthoDB" id="420195at2759"/>
<evidence type="ECO:0000259" key="5">
    <source>
        <dbReference type="Pfam" id="PF18972"/>
    </source>
</evidence>
<dbReference type="InterPro" id="IPR011990">
    <property type="entry name" value="TPR-like_helical_dom_sf"/>
</dbReference>
<evidence type="ECO:0000256" key="1">
    <source>
        <dbReference type="ARBA" id="ARBA00022737"/>
    </source>
</evidence>
<dbReference type="SUPFAM" id="SSF48452">
    <property type="entry name" value="TPR-like"/>
    <property type="match status" value="1"/>
</dbReference>
<evidence type="ECO:0000313" key="6">
    <source>
        <dbReference type="EMBL" id="PKA59416.1"/>
    </source>
</evidence>
<dbReference type="EC" id="3.1.3.16" evidence="6"/>
<name>A0A2I0AV81_9ASPA</name>
<dbReference type="Gene3D" id="1.25.40.10">
    <property type="entry name" value="Tetratricopeptide repeat domain"/>
    <property type="match status" value="1"/>
</dbReference>
<dbReference type="GO" id="GO:0030544">
    <property type="term" value="F:Hsp70 protein binding"/>
    <property type="evidence" value="ECO:0007669"/>
    <property type="project" value="TreeGrafter"/>
</dbReference>
<dbReference type="PANTHER" id="PTHR46035">
    <property type="entry name" value="TETRATRICOPEPTIDE REPEAT PROTEIN 4"/>
    <property type="match status" value="1"/>
</dbReference>
<dbReference type="InterPro" id="IPR019734">
    <property type="entry name" value="TPR_rpt"/>
</dbReference>
<evidence type="ECO:0000256" key="2">
    <source>
        <dbReference type="ARBA" id="ARBA00022803"/>
    </source>
</evidence>
<dbReference type="GO" id="GO:0004722">
    <property type="term" value="F:protein serine/threonine phosphatase activity"/>
    <property type="evidence" value="ECO:0007669"/>
    <property type="project" value="UniProtKB-EC"/>
</dbReference>
<dbReference type="Proteomes" id="UP000236161">
    <property type="component" value="Unassembled WGS sequence"/>
</dbReference>
<comment type="similarity">
    <text evidence="3">Belongs to the TTC4 family.</text>
</comment>
<evidence type="ECO:0000256" key="3">
    <source>
        <dbReference type="ARBA" id="ARBA00023602"/>
    </source>
</evidence>
<dbReference type="Pfam" id="PF18972">
    <property type="entry name" value="Wheel"/>
    <property type="match status" value="1"/>
</dbReference>
<reference evidence="6 7" key="1">
    <citation type="journal article" date="2017" name="Nature">
        <title>The Apostasia genome and the evolution of orchids.</title>
        <authorList>
            <person name="Zhang G.Q."/>
            <person name="Liu K.W."/>
            <person name="Li Z."/>
            <person name="Lohaus R."/>
            <person name="Hsiao Y.Y."/>
            <person name="Niu S.C."/>
            <person name="Wang J.Y."/>
            <person name="Lin Y.C."/>
            <person name="Xu Q."/>
            <person name="Chen L.J."/>
            <person name="Yoshida K."/>
            <person name="Fujiwara S."/>
            <person name="Wang Z.W."/>
            <person name="Zhang Y.Q."/>
            <person name="Mitsuda N."/>
            <person name="Wang M."/>
            <person name="Liu G.H."/>
            <person name="Pecoraro L."/>
            <person name="Huang H.X."/>
            <person name="Xiao X.J."/>
            <person name="Lin M."/>
            <person name="Wu X.Y."/>
            <person name="Wu W.L."/>
            <person name="Chen Y.Y."/>
            <person name="Chang S.B."/>
            <person name="Sakamoto S."/>
            <person name="Ohme-Takagi M."/>
            <person name="Yagi M."/>
            <person name="Zeng S.J."/>
            <person name="Shen C.Y."/>
            <person name="Yeh C.M."/>
            <person name="Luo Y.B."/>
            <person name="Tsai W.C."/>
            <person name="Van de Peer Y."/>
            <person name="Liu Z.J."/>
        </authorList>
    </citation>
    <scope>NUCLEOTIDE SEQUENCE [LARGE SCALE GENOMIC DNA]</scope>
    <source>
        <strain evidence="7">cv. Shenzhen</strain>
        <tissue evidence="6">Stem</tissue>
    </source>
</reference>
<dbReference type="EMBL" id="KZ451949">
    <property type="protein sequence ID" value="PKA59416.1"/>
    <property type="molecule type" value="Genomic_DNA"/>
</dbReference>
<gene>
    <name evidence="6" type="primary">PAPP5</name>
    <name evidence="6" type="ORF">AXF42_Ash019570</name>
</gene>
<protein>
    <submittedName>
        <fullName evidence="6">Serine/threonine-protein phosphatase 5</fullName>
        <ecNumber evidence="6">3.1.3.16</ecNumber>
    </submittedName>
</protein>
<keyword evidence="4" id="KW-0175">Coiled coil</keyword>
<dbReference type="InterPro" id="IPR044059">
    <property type="entry name" value="Csn1/TTC4_wheel"/>
</dbReference>
<keyword evidence="7" id="KW-1185">Reference proteome</keyword>
<accession>A0A2I0AV81</accession>
<dbReference type="GO" id="GO:0005634">
    <property type="term" value="C:nucleus"/>
    <property type="evidence" value="ECO:0007669"/>
    <property type="project" value="TreeGrafter"/>
</dbReference>
<dbReference type="STRING" id="1088818.A0A2I0AV81"/>
<sequence>MALWMDAGAEPVTCGEREDLDAIAALKESAAIELKEQGNSYLKLGKKYYSDAIDCYTRAINQKALSNSDQSIIYANRAQVNLLLGNYRRALEDAEEAINLCSNNIKAYYRAAKAAFSLDLLSEAARFCKKALEHSPSNDDMKKLSIQIETKKKKIEHHMVELSKAVDSAKELISAFSTRGLKFGKPMYQDLIGVRKPILDKSGVLHWPVLLLYAEVMSSDFVEEFYETDMLSAHLDEMYSESYSALPWDMENAYTRDAIELYYLATGTVLSKKEVLEYLVQYAAASAELVSSEPNDEENHFQVPASAGSGEWIKVDEKSTLSAILRQPDYIIPGIPVFFVVSKKSIFYNEFRNGKWRAP</sequence>
<dbReference type="GO" id="GO:0005829">
    <property type="term" value="C:cytosol"/>
    <property type="evidence" value="ECO:0007669"/>
    <property type="project" value="TreeGrafter"/>
</dbReference>
<dbReference type="SMART" id="SM00028">
    <property type="entry name" value="TPR"/>
    <property type="match status" value="3"/>
</dbReference>
<proteinExistence type="inferred from homology"/>
<dbReference type="GO" id="GO:0006457">
    <property type="term" value="P:protein folding"/>
    <property type="evidence" value="ECO:0007669"/>
    <property type="project" value="TreeGrafter"/>
</dbReference>